<dbReference type="InterPro" id="IPR043129">
    <property type="entry name" value="ATPase_NBD"/>
</dbReference>
<accession>A0A6N6MBK3</accession>
<comment type="caution">
    <text evidence="2">The sequence shown here is derived from an EMBL/GenBank/DDBJ whole genome shotgun (WGS) entry which is preliminary data.</text>
</comment>
<dbReference type="EMBL" id="WACR01000001">
    <property type="protein sequence ID" value="KAB1066256.1"/>
    <property type="molecule type" value="Genomic_DNA"/>
</dbReference>
<name>A0A6N6MBK3_9FLAO</name>
<sequence length="311" mass="35115">MIDLTAIIDMGSNTFNLLVVRENEDGSPLYVYKTKKPVKLGQGGIGQNRIADDAIERAHEAIESFVSVAKGYECITIKAFATSAIRSAENGSSVIDQLSKEYDLDIEVIDGLREAQLIYKGARAAVELTEKPALIMDIGGGSVEFILANNKTVFWQNSYDLGITRLREKFNIPDKIEKIDRENLEFFLDQTTTELFESLAQYPADSLIGASGSFEAFAKMIEAQKENTFDEKASSYKYGDEFQPLIDALIGSDREKRETWPGLEEMRIDTIHIAAYLVRYLLDKKTFEHHWLSQFALKEGAWFEIKEQQHG</sequence>
<dbReference type="SUPFAM" id="SSF53067">
    <property type="entry name" value="Actin-like ATPase domain"/>
    <property type="match status" value="2"/>
</dbReference>
<dbReference type="Proteomes" id="UP000435357">
    <property type="component" value="Unassembled WGS sequence"/>
</dbReference>
<dbReference type="PANTHER" id="PTHR30005:SF0">
    <property type="entry name" value="RETROGRADE REGULATION PROTEIN 2"/>
    <property type="match status" value="1"/>
</dbReference>
<dbReference type="InterPro" id="IPR050273">
    <property type="entry name" value="GppA/Ppx_hydrolase"/>
</dbReference>
<evidence type="ECO:0000259" key="1">
    <source>
        <dbReference type="Pfam" id="PF02541"/>
    </source>
</evidence>
<dbReference type="AlphaFoldDB" id="A0A6N6MBK3"/>
<dbReference type="CDD" id="cd24055">
    <property type="entry name" value="ASKHA_NBD_ChPPX-like"/>
    <property type="match status" value="1"/>
</dbReference>
<reference evidence="2 3" key="1">
    <citation type="submission" date="2019-09" db="EMBL/GenBank/DDBJ databases">
        <title>Genomes of Cryomorphaceae.</title>
        <authorList>
            <person name="Bowman J.P."/>
        </authorList>
    </citation>
    <scope>NUCLEOTIDE SEQUENCE [LARGE SCALE GENOMIC DNA]</scope>
    <source>
        <strain evidence="2 3">KCTC 52047</strain>
    </source>
</reference>
<proteinExistence type="predicted"/>
<dbReference type="InterPro" id="IPR003695">
    <property type="entry name" value="Ppx_GppA_N"/>
</dbReference>
<dbReference type="PANTHER" id="PTHR30005">
    <property type="entry name" value="EXOPOLYPHOSPHATASE"/>
    <property type="match status" value="1"/>
</dbReference>
<gene>
    <name evidence="2" type="ORF">F3059_01915</name>
</gene>
<dbReference type="GO" id="GO:0016462">
    <property type="term" value="F:pyrophosphatase activity"/>
    <property type="evidence" value="ECO:0007669"/>
    <property type="project" value="TreeGrafter"/>
</dbReference>
<dbReference type="Gene3D" id="3.30.420.150">
    <property type="entry name" value="Exopolyphosphatase. Domain 2"/>
    <property type="match status" value="1"/>
</dbReference>
<evidence type="ECO:0000313" key="2">
    <source>
        <dbReference type="EMBL" id="KAB1066256.1"/>
    </source>
</evidence>
<feature type="domain" description="Ppx/GppA phosphatase N-terminal" evidence="1">
    <location>
        <begin position="19"/>
        <end position="305"/>
    </location>
</feature>
<protein>
    <recommendedName>
        <fullName evidence="1">Ppx/GppA phosphatase N-terminal domain-containing protein</fullName>
    </recommendedName>
</protein>
<dbReference type="OrthoDB" id="9814545at2"/>
<keyword evidence="3" id="KW-1185">Reference proteome</keyword>
<dbReference type="Pfam" id="PF02541">
    <property type="entry name" value="Ppx-GppA"/>
    <property type="match status" value="1"/>
</dbReference>
<organism evidence="2 3">
    <name type="scientific">Salibacter halophilus</name>
    <dbReference type="NCBI Taxonomy" id="1803916"/>
    <lineage>
        <taxon>Bacteria</taxon>
        <taxon>Pseudomonadati</taxon>
        <taxon>Bacteroidota</taxon>
        <taxon>Flavobacteriia</taxon>
        <taxon>Flavobacteriales</taxon>
        <taxon>Salibacteraceae</taxon>
        <taxon>Salibacter</taxon>
    </lineage>
</organism>
<dbReference type="RefSeq" id="WP_151166244.1">
    <property type="nucleotide sequence ID" value="NZ_WACR01000001.1"/>
</dbReference>
<dbReference type="Gene3D" id="3.30.420.40">
    <property type="match status" value="1"/>
</dbReference>
<evidence type="ECO:0000313" key="3">
    <source>
        <dbReference type="Proteomes" id="UP000435357"/>
    </source>
</evidence>